<keyword evidence="1" id="KW-0812">Transmembrane</keyword>
<reference evidence="2 3" key="1">
    <citation type="submission" date="2018-12" db="EMBL/GenBank/DDBJ databases">
        <authorList>
            <consortium name="Pathogen Informatics"/>
        </authorList>
    </citation>
    <scope>NUCLEOTIDE SEQUENCE [LARGE SCALE GENOMIC DNA]</scope>
    <source>
        <strain evidence="2 3">NCTC10297</strain>
    </source>
</reference>
<gene>
    <name evidence="2" type="ORF">NCTC10297_01930</name>
</gene>
<feature type="transmembrane region" description="Helical" evidence="1">
    <location>
        <begin position="6"/>
        <end position="23"/>
    </location>
</feature>
<sequence length="94" mass="11652">MNVNKIMLITPFLISIIVSIELDKDYYFDFYEFFMVLFISLMFFIDFWNYIHGENFWSLGNRISSTDSKLYRFYWFFLMLAIYVVAVFYFLFRV</sequence>
<evidence type="ECO:0000313" key="2">
    <source>
        <dbReference type="EMBL" id="VEG13947.1"/>
    </source>
</evidence>
<keyword evidence="1" id="KW-0472">Membrane</keyword>
<accession>A0A448GYS5</accession>
<evidence type="ECO:0000313" key="3">
    <source>
        <dbReference type="Proteomes" id="UP000274100"/>
    </source>
</evidence>
<proteinExistence type="predicted"/>
<dbReference type="Proteomes" id="UP000274100">
    <property type="component" value="Chromosome"/>
</dbReference>
<organism evidence="2 3">
    <name type="scientific">Moraxella cuniculi</name>
    <dbReference type="NCBI Taxonomy" id="34061"/>
    <lineage>
        <taxon>Bacteria</taxon>
        <taxon>Pseudomonadati</taxon>
        <taxon>Pseudomonadota</taxon>
        <taxon>Gammaproteobacteria</taxon>
        <taxon>Moraxellales</taxon>
        <taxon>Moraxellaceae</taxon>
        <taxon>Moraxella</taxon>
    </lineage>
</organism>
<feature type="transmembrane region" description="Helical" evidence="1">
    <location>
        <begin position="30"/>
        <end position="51"/>
    </location>
</feature>
<dbReference type="KEGG" id="mcun:NCTC10297_01930"/>
<name>A0A448GYS5_9GAMM</name>
<protein>
    <submittedName>
        <fullName evidence="2">Uncharacterized protein</fullName>
    </submittedName>
</protein>
<feature type="transmembrane region" description="Helical" evidence="1">
    <location>
        <begin position="71"/>
        <end position="92"/>
    </location>
</feature>
<keyword evidence="1" id="KW-1133">Transmembrane helix</keyword>
<dbReference type="AlphaFoldDB" id="A0A448GYS5"/>
<evidence type="ECO:0000256" key="1">
    <source>
        <dbReference type="SAM" id="Phobius"/>
    </source>
</evidence>
<dbReference type="EMBL" id="LR134343">
    <property type="protein sequence ID" value="VEG13947.1"/>
    <property type="molecule type" value="Genomic_DNA"/>
</dbReference>